<dbReference type="AlphaFoldDB" id="G0R418"/>
<feature type="non-terminal residue" evidence="1">
    <location>
        <position position="1"/>
    </location>
</feature>
<dbReference type="Proteomes" id="UP000008983">
    <property type="component" value="Unassembled WGS sequence"/>
</dbReference>
<dbReference type="EMBL" id="GL984320">
    <property type="protein sequence ID" value="EGR27792.1"/>
    <property type="molecule type" value="Genomic_DNA"/>
</dbReference>
<gene>
    <name evidence="1" type="ORF">IMG5_188940</name>
</gene>
<reference evidence="1 2" key="1">
    <citation type="submission" date="2011-07" db="EMBL/GenBank/DDBJ databases">
        <authorList>
            <person name="Coyne R."/>
            <person name="Brami D."/>
            <person name="Johnson J."/>
            <person name="Hostetler J."/>
            <person name="Hannick L."/>
            <person name="Clark T."/>
            <person name="Cassidy-Hanley D."/>
            <person name="Inman J."/>
        </authorList>
    </citation>
    <scope>NUCLEOTIDE SEQUENCE [LARGE SCALE GENOMIC DNA]</scope>
    <source>
        <strain evidence="1 2">G5</strain>
    </source>
</reference>
<evidence type="ECO:0000313" key="1">
    <source>
        <dbReference type="EMBL" id="EGR27792.1"/>
    </source>
</evidence>
<dbReference type="OrthoDB" id="305057at2759"/>
<protein>
    <submittedName>
        <fullName evidence="1">Uncharacterized protein</fullName>
    </submittedName>
</protein>
<dbReference type="RefSeq" id="XP_004027137.1">
    <property type="nucleotide sequence ID" value="XM_004027088.1"/>
</dbReference>
<evidence type="ECO:0000313" key="2">
    <source>
        <dbReference type="Proteomes" id="UP000008983"/>
    </source>
</evidence>
<proteinExistence type="predicted"/>
<keyword evidence="2" id="KW-1185">Reference proteome</keyword>
<dbReference type="InParanoid" id="G0R418"/>
<organism evidence="1 2">
    <name type="scientific">Ichthyophthirius multifiliis</name>
    <name type="common">White spot disease agent</name>
    <name type="synonym">Ich</name>
    <dbReference type="NCBI Taxonomy" id="5932"/>
    <lineage>
        <taxon>Eukaryota</taxon>
        <taxon>Sar</taxon>
        <taxon>Alveolata</taxon>
        <taxon>Ciliophora</taxon>
        <taxon>Intramacronucleata</taxon>
        <taxon>Oligohymenophorea</taxon>
        <taxon>Hymenostomatida</taxon>
        <taxon>Ophryoglenina</taxon>
        <taxon>Ichthyophthirius</taxon>
    </lineage>
</organism>
<name>G0R418_ICHMU</name>
<sequence length="100" mass="11847">LDSIINQESEWSANRSKLHAQKQINLLVNRINLLKIEEERAAKRIGYTKVKTMKILEMKKRNQEISLYKSASIKNEEAFLKLLQKEIMNNISSRNYNRKK</sequence>
<dbReference type="GeneID" id="14903865"/>
<accession>G0R418</accession>